<feature type="non-terminal residue" evidence="1">
    <location>
        <position position="80"/>
    </location>
</feature>
<name>A0A7Z8NQF0_9CELL</name>
<gene>
    <name evidence="1" type="ORF">FA014_11950</name>
</gene>
<proteinExistence type="predicted"/>
<dbReference type="AlphaFoldDB" id="A0A7Z8NQF0"/>
<reference evidence="1 2" key="1">
    <citation type="submission" date="2019-05" db="EMBL/GenBank/DDBJ databases">
        <title>Genome sequence of Cellulomonas hominis strain CS1.</title>
        <authorList>
            <person name="Belmont J."/>
            <person name="Maclea K.S."/>
        </authorList>
    </citation>
    <scope>NUCLEOTIDE SEQUENCE [LARGE SCALE GENOMIC DNA]</scope>
    <source>
        <strain evidence="1 2">CS1</strain>
    </source>
</reference>
<dbReference type="EMBL" id="SZYE01000092">
    <property type="protein sequence ID" value="TKR23313.1"/>
    <property type="molecule type" value="Genomic_DNA"/>
</dbReference>
<dbReference type="RefSeq" id="WP_230323101.1">
    <property type="nucleotide sequence ID" value="NZ_SZYE01000092.1"/>
</dbReference>
<dbReference type="Proteomes" id="UP000308121">
    <property type="component" value="Unassembled WGS sequence"/>
</dbReference>
<evidence type="ECO:0000313" key="1">
    <source>
        <dbReference type="EMBL" id="TKR23313.1"/>
    </source>
</evidence>
<sequence>MEPTPVDAARHQLLDFTRCAACGAPLTATRCARCGLDLGGDDGARIADASRAAVRALDARREVVDAVRARQAAGAGVPGA</sequence>
<accession>A0A7Z8NQF0</accession>
<protein>
    <submittedName>
        <fullName evidence="1">Uncharacterized protein</fullName>
    </submittedName>
</protein>
<organism evidence="1 2">
    <name type="scientific">Cellulomonas hominis</name>
    <dbReference type="NCBI Taxonomy" id="156981"/>
    <lineage>
        <taxon>Bacteria</taxon>
        <taxon>Bacillati</taxon>
        <taxon>Actinomycetota</taxon>
        <taxon>Actinomycetes</taxon>
        <taxon>Micrococcales</taxon>
        <taxon>Cellulomonadaceae</taxon>
        <taxon>Cellulomonas</taxon>
    </lineage>
</organism>
<evidence type="ECO:0000313" key="2">
    <source>
        <dbReference type="Proteomes" id="UP000308121"/>
    </source>
</evidence>
<comment type="caution">
    <text evidence="1">The sequence shown here is derived from an EMBL/GenBank/DDBJ whole genome shotgun (WGS) entry which is preliminary data.</text>
</comment>